<reference evidence="8" key="2">
    <citation type="journal article" date="2011" name="PLoS ONE">
        <title>Structure and molecular evolution of CDGSH iron-sulfur domains.</title>
        <authorList>
            <person name="Lin J."/>
            <person name="Zhang L."/>
            <person name="Lai S."/>
            <person name="Ye K."/>
        </authorList>
    </citation>
    <scope>X-RAY CRYSTALLOGRAPHY (1.15 ANGSTROMS) OF 2-79 IN COMPLEX WITH [2FE-2S] CLUSTER</scope>
</reference>
<proteinExistence type="evidence at protein level"/>
<evidence type="ECO:0000256" key="1">
    <source>
        <dbReference type="ARBA" id="ARBA00022714"/>
    </source>
</evidence>
<organism evidence="6 7">
    <name type="scientific">Paramagnetospirillum magneticum (strain ATCC 700264 / AMB-1)</name>
    <name type="common">Magnetospirillum magneticum</name>
    <dbReference type="NCBI Taxonomy" id="342108"/>
    <lineage>
        <taxon>Bacteria</taxon>
        <taxon>Pseudomonadati</taxon>
        <taxon>Pseudomonadota</taxon>
        <taxon>Alphaproteobacteria</taxon>
        <taxon>Rhodospirillales</taxon>
        <taxon>Magnetospirillaceae</taxon>
        <taxon>Paramagnetospirillum</taxon>
    </lineage>
</organism>
<feature type="binding site" evidence="8">
    <location>
        <position position="72"/>
    </location>
    <ligand>
        <name>[2Fe-2S] cluster</name>
        <dbReference type="ChEBI" id="CHEBI:190135"/>
        <label>2</label>
    </ligand>
</feature>
<keyword evidence="1 8" id="KW-0001">2Fe-2S</keyword>
<dbReference type="EMBL" id="AP007255">
    <property type="protein sequence ID" value="BAE52811.1"/>
    <property type="molecule type" value="Genomic_DNA"/>
</dbReference>
<keyword evidence="3 8" id="KW-0408">Iron</keyword>
<feature type="binding site" evidence="8">
    <location>
        <position position="74"/>
    </location>
    <ligand>
        <name>[2Fe-2S] cluster</name>
        <dbReference type="ChEBI" id="CHEBI:190135"/>
        <label>2</label>
    </ligand>
</feature>
<dbReference type="InterPro" id="IPR042216">
    <property type="entry name" value="MitoNEET_CISD"/>
</dbReference>
<keyword evidence="2 8" id="KW-0479">Metal-binding</keyword>
<keyword evidence="7" id="KW-1185">Reference proteome</keyword>
<dbReference type="PDB" id="3TBN">
    <property type="method" value="X-ray"/>
    <property type="resolution" value="1.15 A"/>
    <property type="chains" value="A=2-79"/>
</dbReference>
<dbReference type="SMART" id="SM00704">
    <property type="entry name" value="ZnF_CDGSH"/>
    <property type="match status" value="2"/>
</dbReference>
<accession>Q2W014</accession>
<dbReference type="GO" id="GO:0051537">
    <property type="term" value="F:2 iron, 2 sulfur cluster binding"/>
    <property type="evidence" value="ECO:0007669"/>
    <property type="project" value="UniProtKB-KW"/>
</dbReference>
<dbReference type="Gene3D" id="3.40.5.90">
    <property type="entry name" value="CDGSH iron-sulfur domain, mitoNEET-type"/>
    <property type="match status" value="2"/>
</dbReference>
<sequence length="79" mass="8275">MTDPVIAQKAPYPVTVEAGKTYHWCACGRSKAQPFCDGSHKGTGLAPVAYTPDKAGTAYFCGCKASKAPPLCDGTHKTL</sequence>
<feature type="binding site" evidence="8">
    <location>
        <position position="25"/>
    </location>
    <ligand>
        <name>[2Fe-2S] cluster</name>
        <dbReference type="ChEBI" id="CHEBI:190135"/>
        <label>1</label>
    </ligand>
</feature>
<dbReference type="InterPro" id="IPR052950">
    <property type="entry name" value="CISD"/>
</dbReference>
<dbReference type="PANTHER" id="PTHR46491">
    <property type="entry name" value="CDGSH IRON SULFUR DOMAIN PROTEIN HOMOLOG"/>
    <property type="match status" value="1"/>
</dbReference>
<feature type="binding site" evidence="8">
    <location>
        <position position="73"/>
    </location>
    <ligand>
        <name>[2Fe-2S] cluster</name>
        <dbReference type="ChEBI" id="CHEBI:190135"/>
        <label>2</label>
    </ligand>
</feature>
<dbReference type="OrthoDB" id="9795032at2"/>
<dbReference type="SMR" id="Q2W014"/>
<feature type="binding site" evidence="8">
    <location>
        <position position="63"/>
    </location>
    <ligand>
        <name>[2Fe-2S] cluster</name>
        <dbReference type="ChEBI" id="CHEBI:190135"/>
        <label>2</label>
    </ligand>
</feature>
<dbReference type="Proteomes" id="UP000007058">
    <property type="component" value="Chromosome"/>
</dbReference>
<dbReference type="HOGENOM" id="CLU_145019_2_1_5"/>
<feature type="binding site" evidence="8">
    <location>
        <position position="76"/>
    </location>
    <ligand>
        <name>[2Fe-2S] cluster</name>
        <dbReference type="ChEBI" id="CHEBI:190135"/>
        <label>2</label>
    </ligand>
</feature>
<evidence type="ECO:0000313" key="7">
    <source>
        <dbReference type="Proteomes" id="UP000007058"/>
    </source>
</evidence>
<dbReference type="KEGG" id="mag:amb4007"/>
<feature type="binding site" evidence="8">
    <location>
        <position position="62"/>
    </location>
    <ligand>
        <name>[2Fe-2S] cluster</name>
        <dbReference type="ChEBI" id="CHEBI:190135"/>
        <label>2</label>
    </ligand>
</feature>
<evidence type="ECO:0000259" key="5">
    <source>
        <dbReference type="SMART" id="SM00704"/>
    </source>
</evidence>
<dbReference type="PDBsum" id="3TBN"/>
<feature type="binding site" evidence="8">
    <location>
        <position position="37"/>
    </location>
    <ligand>
        <name>[2Fe-2S] cluster</name>
        <dbReference type="ChEBI" id="CHEBI:190135"/>
        <label>1</label>
    </ligand>
</feature>
<dbReference type="AlphaFoldDB" id="Q2W014"/>
<dbReference type="GO" id="GO:0005737">
    <property type="term" value="C:cytoplasm"/>
    <property type="evidence" value="ECO:0007669"/>
    <property type="project" value="UniProtKB-ARBA"/>
</dbReference>
<evidence type="ECO:0000256" key="3">
    <source>
        <dbReference type="ARBA" id="ARBA00023004"/>
    </source>
</evidence>
<feature type="binding site" evidence="8">
    <location>
        <position position="75"/>
    </location>
    <ligand>
        <name>[2Fe-2S] cluster</name>
        <dbReference type="ChEBI" id="CHEBI:190135"/>
        <label>2</label>
    </ligand>
</feature>
<feature type="binding site" evidence="8">
    <location>
        <position position="39"/>
    </location>
    <ligand>
        <name>[2Fe-2S] cluster</name>
        <dbReference type="ChEBI" id="CHEBI:190135"/>
        <label>1</label>
    </ligand>
</feature>
<gene>
    <name evidence="6" type="ordered locus">amb4007</name>
</gene>
<keyword evidence="4 8" id="KW-0411">Iron-sulfur</keyword>
<feature type="domain" description="Iron-binding zinc finger CDGSH type" evidence="5">
    <location>
        <begin position="47"/>
        <end position="78"/>
    </location>
</feature>
<name>Q2W014_PARM1</name>
<dbReference type="PANTHER" id="PTHR46491:SF3">
    <property type="entry name" value="CDGSH IRON-SULFUR DOMAIN-CONTAINING PROTEIN 3, MITOCHONDRIAL"/>
    <property type="match status" value="1"/>
</dbReference>
<dbReference type="GO" id="GO:0046872">
    <property type="term" value="F:metal ion binding"/>
    <property type="evidence" value="ECO:0007669"/>
    <property type="project" value="UniProtKB-KW"/>
</dbReference>
<evidence type="ECO:0000256" key="2">
    <source>
        <dbReference type="ARBA" id="ARBA00022723"/>
    </source>
</evidence>
<evidence type="ECO:0007829" key="8">
    <source>
        <dbReference type="PDB" id="3TBN"/>
    </source>
</evidence>
<feature type="domain" description="Iron-binding zinc finger CDGSH type" evidence="5">
    <location>
        <begin position="9"/>
        <end position="46"/>
    </location>
</feature>
<feature type="binding site" evidence="8">
    <location>
        <position position="61"/>
    </location>
    <ligand>
        <name>[2Fe-2S] cluster</name>
        <dbReference type="ChEBI" id="CHEBI:190135"/>
        <label>2</label>
    </ligand>
</feature>
<keyword evidence="8" id="KW-0002">3D-structure</keyword>
<feature type="binding site" evidence="8">
    <location>
        <position position="36"/>
    </location>
    <ligand>
        <name>[2Fe-2S] cluster</name>
        <dbReference type="ChEBI" id="CHEBI:190135"/>
        <label>1</label>
    </ligand>
</feature>
<evidence type="ECO:0000313" key="6">
    <source>
        <dbReference type="EMBL" id="BAE52811.1"/>
    </source>
</evidence>
<dbReference type="EvolutionaryTrace" id="Q2W014"/>
<feature type="binding site" evidence="8">
    <location>
        <position position="26"/>
    </location>
    <ligand>
        <name>[2Fe-2S] cluster</name>
        <dbReference type="ChEBI" id="CHEBI:190135"/>
        <label>1</label>
    </ligand>
</feature>
<reference evidence="6 7" key="1">
    <citation type="journal article" date="2005" name="DNA Res.">
        <title>Complete genome sequence of the facultative anaerobic magnetotactic bacterium Magnetospirillum sp. strain AMB-1.</title>
        <authorList>
            <person name="Matsunaga T."/>
            <person name="Okamura Y."/>
            <person name="Fukuda Y."/>
            <person name="Wahyudi A.T."/>
            <person name="Murase Y."/>
            <person name="Takeyama H."/>
        </authorList>
    </citation>
    <scope>NUCLEOTIDE SEQUENCE [LARGE SCALE GENOMIC DNA]</scope>
    <source>
        <strain evidence="7">ATCC 700264 / AMB-1</strain>
    </source>
</reference>
<dbReference type="STRING" id="342108.amb4007"/>
<dbReference type="InterPro" id="IPR018967">
    <property type="entry name" value="FeS-contain_CDGSH-typ"/>
</dbReference>
<feature type="binding site" evidence="8">
    <location>
        <position position="27"/>
    </location>
    <ligand>
        <name>[2Fe-2S] cluster</name>
        <dbReference type="ChEBI" id="CHEBI:190135"/>
        <label>1</label>
    </ligand>
</feature>
<dbReference type="Pfam" id="PF09360">
    <property type="entry name" value="zf-CDGSH"/>
    <property type="match status" value="1"/>
</dbReference>
<feature type="binding site" evidence="8">
    <location>
        <position position="40"/>
    </location>
    <ligand>
        <name>[2Fe-2S] cluster</name>
        <dbReference type="ChEBI" id="CHEBI:190135"/>
        <label>1</label>
    </ligand>
</feature>
<evidence type="ECO:0000256" key="4">
    <source>
        <dbReference type="ARBA" id="ARBA00023014"/>
    </source>
</evidence>
<protein>
    <recommendedName>
        <fullName evidence="5">Iron-binding zinc finger CDGSH type domain-containing protein</fullName>
    </recommendedName>
</protein>
<dbReference type="RefSeq" id="WP_011386360.1">
    <property type="nucleotide sequence ID" value="NC_007626.1"/>
</dbReference>